<reference evidence="2 3" key="1">
    <citation type="journal article" date="2019" name="Int. J. Syst. Evol. Microbiol.">
        <title>The Global Catalogue of Microorganisms (GCM) 10K type strain sequencing project: providing services to taxonomists for standard genome sequencing and annotation.</title>
        <authorList>
            <consortium name="The Broad Institute Genomics Platform"/>
            <consortium name="The Broad Institute Genome Sequencing Center for Infectious Disease"/>
            <person name="Wu L."/>
            <person name="Ma J."/>
        </authorList>
    </citation>
    <scope>NUCLEOTIDE SEQUENCE [LARGE SCALE GENOMIC DNA]</scope>
    <source>
        <strain evidence="2 3">SKJ47</strain>
    </source>
</reference>
<evidence type="ECO:0000256" key="1">
    <source>
        <dbReference type="SAM" id="Phobius"/>
    </source>
</evidence>
<name>A0ABD5UWT0_9EURY</name>
<comment type="caution">
    <text evidence="2">The sequence shown here is derived from an EMBL/GenBank/DDBJ whole genome shotgun (WGS) entry which is preliminary data.</text>
</comment>
<keyword evidence="2" id="KW-0378">Hydrolase</keyword>
<dbReference type="EMBL" id="JBHSXL010000007">
    <property type="protein sequence ID" value="MFC6892596.1"/>
    <property type="molecule type" value="Genomic_DNA"/>
</dbReference>
<keyword evidence="1" id="KW-1133">Transmembrane helix</keyword>
<keyword evidence="3" id="KW-1185">Reference proteome</keyword>
<keyword evidence="1" id="KW-0812">Transmembrane</keyword>
<dbReference type="RefSeq" id="WP_379524694.1">
    <property type="nucleotide sequence ID" value="NZ_JBHSVN010000003.1"/>
</dbReference>
<feature type="transmembrane region" description="Helical" evidence="1">
    <location>
        <begin position="12"/>
        <end position="41"/>
    </location>
</feature>
<organism evidence="2 3">
    <name type="scientific">Halopenitus salinus</name>
    <dbReference type="NCBI Taxonomy" id="1198295"/>
    <lineage>
        <taxon>Archaea</taxon>
        <taxon>Methanobacteriati</taxon>
        <taxon>Methanobacteriota</taxon>
        <taxon>Stenosarchaea group</taxon>
        <taxon>Halobacteria</taxon>
        <taxon>Halobacteriales</taxon>
        <taxon>Haloferacaceae</taxon>
        <taxon>Halopenitus</taxon>
    </lineage>
</organism>
<accession>A0ABD5UWT0</accession>
<feature type="transmembrane region" description="Helical" evidence="1">
    <location>
        <begin position="87"/>
        <end position="109"/>
    </location>
</feature>
<dbReference type="GO" id="GO:0016787">
    <property type="term" value="F:hydrolase activity"/>
    <property type="evidence" value="ECO:0007669"/>
    <property type="project" value="UniProtKB-KW"/>
</dbReference>
<protein>
    <submittedName>
        <fullName evidence="2">Metal-dependent hydrolase</fullName>
    </submittedName>
</protein>
<dbReference type="AlphaFoldDB" id="A0ABD5UWT0"/>
<evidence type="ECO:0000313" key="2">
    <source>
        <dbReference type="EMBL" id="MFC6892596.1"/>
    </source>
</evidence>
<keyword evidence="1" id="KW-0472">Membrane</keyword>
<proteinExistence type="predicted"/>
<feature type="transmembrane region" description="Helical" evidence="1">
    <location>
        <begin position="61"/>
        <end position="80"/>
    </location>
</feature>
<sequence length="166" mass="16072">MHKKGHYGAALLGYAPLATIALAGGFDVPAVAGALVTLGLATVPDLDMRIPGIPHRGPTHTVQFAVLIGLVTGAGGFLLAAGYGAPLALAGGLFGFATGAVAIGSHIAADALTPMGVEPFGANGPHYSLEVARAANPIANYALLGIGILAAVGGGMLGTGIDAALG</sequence>
<gene>
    <name evidence="2" type="ORF">ACFQE9_08255</name>
</gene>
<dbReference type="Proteomes" id="UP001596296">
    <property type="component" value="Unassembled WGS sequence"/>
</dbReference>
<evidence type="ECO:0000313" key="3">
    <source>
        <dbReference type="Proteomes" id="UP001596296"/>
    </source>
</evidence>
<feature type="transmembrane region" description="Helical" evidence="1">
    <location>
        <begin position="138"/>
        <end position="165"/>
    </location>
</feature>